<evidence type="ECO:0000256" key="2">
    <source>
        <dbReference type="ARBA" id="ARBA00022884"/>
    </source>
</evidence>
<dbReference type="PANTHER" id="PTHR30308">
    <property type="entry name" value="TMRNA-BINDING COMPONENT OF TRANS-TRANSLATION TAGGING COMPLEX"/>
    <property type="match status" value="1"/>
</dbReference>
<dbReference type="GO" id="GO:0070929">
    <property type="term" value="P:trans-translation"/>
    <property type="evidence" value="ECO:0007669"/>
    <property type="project" value="UniProtKB-UniRule"/>
</dbReference>
<dbReference type="InterPro" id="IPR000037">
    <property type="entry name" value="SsrA-bd_prot"/>
</dbReference>
<gene>
    <name evidence="3 4" type="primary">smpB</name>
    <name evidence="4" type="ORF">D0433_03010</name>
</gene>
<dbReference type="EMBL" id="PHFL01000014">
    <property type="protein sequence ID" value="RFM24887.1"/>
    <property type="molecule type" value="Genomic_DNA"/>
</dbReference>
<comment type="caution">
    <text evidence="4">The sequence shown here is derived from an EMBL/GenBank/DDBJ whole genome shotgun (WGS) entry which is preliminary data.</text>
</comment>
<dbReference type="GO" id="GO:0005829">
    <property type="term" value="C:cytosol"/>
    <property type="evidence" value="ECO:0007669"/>
    <property type="project" value="TreeGrafter"/>
</dbReference>
<proteinExistence type="inferred from homology"/>
<evidence type="ECO:0000256" key="3">
    <source>
        <dbReference type="HAMAP-Rule" id="MF_00023"/>
    </source>
</evidence>
<comment type="similarity">
    <text evidence="3">Belongs to the SmpB family.</text>
</comment>
<keyword evidence="1 3" id="KW-0963">Cytoplasm</keyword>
<keyword evidence="2 3" id="KW-0694">RNA-binding</keyword>
<dbReference type="Pfam" id="PF01668">
    <property type="entry name" value="SmpB"/>
    <property type="match status" value="1"/>
</dbReference>
<dbReference type="InterPro" id="IPR020081">
    <property type="entry name" value="SsrA-bd_prot_CS"/>
</dbReference>
<dbReference type="AlphaFoldDB" id="A0A395M281"/>
<dbReference type="InterPro" id="IPR023620">
    <property type="entry name" value="SmpB"/>
</dbReference>
<accession>A0A395M281</accession>
<evidence type="ECO:0000256" key="1">
    <source>
        <dbReference type="ARBA" id="ARBA00022490"/>
    </source>
</evidence>
<comment type="subcellular location">
    <subcellularLocation>
        <location evidence="3">Cytoplasm</location>
    </subcellularLocation>
    <text evidence="3">The tmRNA-SmpB complex associates with stalled 70S ribosomes.</text>
</comment>
<dbReference type="NCBIfam" id="NF003843">
    <property type="entry name" value="PRK05422.1"/>
    <property type="match status" value="1"/>
</dbReference>
<sequence>MKKVAKSEFVKTIYNRKARYEYEILETLEAGIALKGAEVKSIRQGKASLDDSFALLRNNEVTLENMQITPYEHATTEPQDPRRSRKLLLHKDEILKLKSKVEQKGLTLVPLKLYFNSRGIAKLELALVRGKKMHDKREAIKQRDLEREMRRGE</sequence>
<evidence type="ECO:0000313" key="5">
    <source>
        <dbReference type="Proteomes" id="UP000266389"/>
    </source>
</evidence>
<dbReference type="Gene3D" id="2.40.280.10">
    <property type="match status" value="1"/>
</dbReference>
<dbReference type="PANTHER" id="PTHR30308:SF2">
    <property type="entry name" value="SSRA-BINDING PROTEIN"/>
    <property type="match status" value="1"/>
</dbReference>
<protein>
    <recommendedName>
        <fullName evidence="3">SsrA-binding protein</fullName>
    </recommendedName>
    <alternativeName>
        <fullName evidence="3">Small protein B</fullName>
    </alternativeName>
</protein>
<dbReference type="GO" id="GO:0070930">
    <property type="term" value="P:trans-translation-dependent protein tagging"/>
    <property type="evidence" value="ECO:0007669"/>
    <property type="project" value="TreeGrafter"/>
</dbReference>
<dbReference type="HAMAP" id="MF_00023">
    <property type="entry name" value="SmpB"/>
    <property type="match status" value="1"/>
</dbReference>
<comment type="function">
    <text evidence="3">Required for rescue of stalled ribosomes mediated by trans-translation. Binds to transfer-messenger RNA (tmRNA), required for stable association of tmRNA with ribosomes. tmRNA and SmpB together mimic tRNA shape, replacing the anticodon stem-loop with SmpB. tmRNA is encoded by the ssrA gene; the 2 termini fold to resemble tRNA(Ala) and it encodes a 'tag peptide', a short internal open reading frame. During trans-translation Ala-aminoacylated tmRNA acts like a tRNA, entering the A-site of stalled ribosomes, displacing the stalled mRNA. The ribosome then switches to translate the ORF on the tmRNA; the nascent peptide is terminated with the 'tag peptide' encoded by the tmRNA and targeted for degradation. The ribosome is freed to recommence translation, which seems to be the essential function of trans-translation.</text>
</comment>
<reference evidence="4 5" key="1">
    <citation type="journal article" date="2011" name="ISME J.">
        <title>Community ecology of hot spring cyanobacterial mats: predominant populations and their functional potential.</title>
        <authorList>
            <person name="Klatt C.G."/>
            <person name="Wood J.M."/>
            <person name="Rusch D.B."/>
            <person name="Bateson M.M."/>
            <person name="Hamamura N."/>
            <person name="Heidelberg J.F."/>
            <person name="Grossman A.R."/>
            <person name="Bhaya D."/>
            <person name="Cohan F.M."/>
            <person name="Kuhl M."/>
            <person name="Bryant D.A."/>
            <person name="Ward D.M."/>
        </authorList>
    </citation>
    <scope>NUCLEOTIDE SEQUENCE [LARGE SCALE GENOMIC DNA]</scope>
    <source>
        <strain evidence="4">OS</strain>
    </source>
</reference>
<organism evidence="4 5">
    <name type="scientific">Candidatus Thermochlorobacter aerophilus</name>
    <dbReference type="NCBI Taxonomy" id="1868324"/>
    <lineage>
        <taxon>Bacteria</taxon>
        <taxon>Pseudomonadati</taxon>
        <taxon>Chlorobiota</taxon>
        <taxon>Chlorobiia</taxon>
        <taxon>Chlorobiales</taxon>
        <taxon>Candidatus Thermochlorobacteriaceae</taxon>
        <taxon>Candidatus Thermochlorobacter</taxon>
    </lineage>
</organism>
<dbReference type="Proteomes" id="UP000266389">
    <property type="component" value="Unassembled WGS sequence"/>
</dbReference>
<dbReference type="NCBIfam" id="TIGR00086">
    <property type="entry name" value="smpB"/>
    <property type="match status" value="1"/>
</dbReference>
<name>A0A395M281_9BACT</name>
<dbReference type="SUPFAM" id="SSF74982">
    <property type="entry name" value="Small protein B (SmpB)"/>
    <property type="match status" value="1"/>
</dbReference>
<dbReference type="PROSITE" id="PS01317">
    <property type="entry name" value="SSRP"/>
    <property type="match status" value="1"/>
</dbReference>
<dbReference type="CDD" id="cd09294">
    <property type="entry name" value="SmpB"/>
    <property type="match status" value="1"/>
</dbReference>
<evidence type="ECO:0000313" key="4">
    <source>
        <dbReference type="EMBL" id="RFM24887.1"/>
    </source>
</evidence>
<dbReference type="GO" id="GO:0003723">
    <property type="term" value="F:RNA binding"/>
    <property type="evidence" value="ECO:0007669"/>
    <property type="project" value="UniProtKB-UniRule"/>
</dbReference>